<evidence type="ECO:0000259" key="2">
    <source>
        <dbReference type="PROSITE" id="PS50089"/>
    </source>
</evidence>
<dbReference type="InterPro" id="IPR001841">
    <property type="entry name" value="Znf_RING"/>
</dbReference>
<dbReference type="PROSITE" id="PS50089">
    <property type="entry name" value="ZF_RING_2"/>
    <property type="match status" value="1"/>
</dbReference>
<accession>W2HIU5</accession>
<proteinExistence type="predicted"/>
<reference evidence="3" key="1">
    <citation type="submission" date="2013-11" db="EMBL/GenBank/DDBJ databases">
        <title>The Genome Sequence of Phytophthora parasitica CJ02B3.</title>
        <authorList>
            <consortium name="The Broad Institute Genomics Platform"/>
            <person name="Russ C."/>
            <person name="Tyler B."/>
            <person name="Panabieres F."/>
            <person name="Shan W."/>
            <person name="Tripathy S."/>
            <person name="Grunwald N."/>
            <person name="Machado M."/>
            <person name="Johnson C.S."/>
            <person name="Arredondo F."/>
            <person name="Hong C."/>
            <person name="Coffey M."/>
            <person name="Young S.K."/>
            <person name="Zeng Q."/>
            <person name="Gargeya S."/>
            <person name="Fitzgerald M."/>
            <person name="Abouelleil A."/>
            <person name="Alvarado L."/>
            <person name="Chapman S.B."/>
            <person name="Gainer-Dewar J."/>
            <person name="Goldberg J."/>
            <person name="Griggs A."/>
            <person name="Gujja S."/>
            <person name="Hansen M."/>
            <person name="Howarth C."/>
            <person name="Imamovic A."/>
            <person name="Ireland A."/>
            <person name="Larimer J."/>
            <person name="McCowan C."/>
            <person name="Murphy C."/>
            <person name="Pearson M."/>
            <person name="Poon T.W."/>
            <person name="Priest M."/>
            <person name="Roberts A."/>
            <person name="Saif S."/>
            <person name="Shea T."/>
            <person name="Sykes S."/>
            <person name="Wortman J."/>
            <person name="Nusbaum C."/>
            <person name="Birren B."/>
        </authorList>
    </citation>
    <scope>NUCLEOTIDE SEQUENCE [LARGE SCALE GENOMIC DNA]</scope>
    <source>
        <strain evidence="3">CJ02B3</strain>
    </source>
</reference>
<keyword evidence="1" id="KW-0863">Zinc-finger</keyword>
<keyword evidence="1" id="KW-0479">Metal-binding</keyword>
<sequence>QRVAPPTNSLSNYLPRMHATPMKAGSLKRAKPLALPASVAWMEHLALDMTTCANKKISLVKRNNTLYELQLTYTPEKSRKPACWTVSRTFDEYRTLQRRLVRALKPGHKCNAECKWLLNVIKNHFPKASLFCKNCPSTVESRRLSLLRLIATVKASLINHGNLGCAILRDQVSKEFSTFLLADCKDVTVQQLKRTASVLTSISTDSTESTTSSPDVAIEDEITSSMVSFTSDEENLVLDFEFDDDFADFECDLCGLSLDALEETATSPYCTTATFDCGHQYHDVCVLLALGEEFKCPLCQ</sequence>
<dbReference type="SUPFAM" id="SSF64268">
    <property type="entry name" value="PX domain"/>
    <property type="match status" value="1"/>
</dbReference>
<dbReference type="Proteomes" id="UP000053864">
    <property type="component" value="Unassembled WGS sequence"/>
</dbReference>
<dbReference type="InterPro" id="IPR036871">
    <property type="entry name" value="PX_dom_sf"/>
</dbReference>
<protein>
    <recommendedName>
        <fullName evidence="2">RING-type domain-containing protein</fullName>
    </recommendedName>
</protein>
<name>W2HIU5_PHYNI</name>
<keyword evidence="1" id="KW-0862">Zinc</keyword>
<evidence type="ECO:0000313" key="5">
    <source>
        <dbReference type="Proteomes" id="UP000053864"/>
    </source>
</evidence>
<dbReference type="VEuPathDB" id="FungiDB:PPTG_07008"/>
<reference evidence="4 5" key="2">
    <citation type="submission" date="2013-11" db="EMBL/GenBank/DDBJ databases">
        <title>The Genome Sequence of Phytophthora parasitica CJ05E6.</title>
        <authorList>
            <consortium name="The Broad Institute Genomics Platform"/>
            <person name="Russ C."/>
            <person name="Tyler B."/>
            <person name="Panabieres F."/>
            <person name="Shan W."/>
            <person name="Tripathy S."/>
            <person name="Grunwald N."/>
            <person name="Machado M."/>
            <person name="Johnson C.S."/>
            <person name="Arredondo F."/>
            <person name="Hong C."/>
            <person name="Coffey M."/>
            <person name="Young S.K."/>
            <person name="Zeng Q."/>
            <person name="Gargeya S."/>
            <person name="Fitzgerald M."/>
            <person name="Abouelleil A."/>
            <person name="Alvarado L."/>
            <person name="Chapman S.B."/>
            <person name="Gainer-Dewar J."/>
            <person name="Goldberg J."/>
            <person name="Griggs A."/>
            <person name="Gujja S."/>
            <person name="Hansen M."/>
            <person name="Howarth C."/>
            <person name="Imamovic A."/>
            <person name="Ireland A."/>
            <person name="Larimer J."/>
            <person name="McCowan C."/>
            <person name="Murphy C."/>
            <person name="Pearson M."/>
            <person name="Poon T.W."/>
            <person name="Priest M."/>
            <person name="Roberts A."/>
            <person name="Saif S."/>
            <person name="Shea T."/>
            <person name="Sykes S."/>
            <person name="Wortman J."/>
            <person name="Nusbaum C."/>
            <person name="Birren B."/>
        </authorList>
    </citation>
    <scope>NUCLEOTIDE SEQUENCE [LARGE SCALE GENOMIC DNA]</scope>
    <source>
        <strain evidence="4 5">CJ05E6</strain>
    </source>
</reference>
<dbReference type="GO" id="GO:0008270">
    <property type="term" value="F:zinc ion binding"/>
    <property type="evidence" value="ECO:0007669"/>
    <property type="project" value="UniProtKB-KW"/>
</dbReference>
<feature type="non-terminal residue" evidence="3">
    <location>
        <position position="1"/>
    </location>
</feature>
<dbReference type="EMBL" id="KI684380">
    <property type="protein sequence ID" value="ETK95212.1"/>
    <property type="molecule type" value="Genomic_DNA"/>
</dbReference>
<dbReference type="Proteomes" id="UP000053236">
    <property type="component" value="Unassembled WGS sequence"/>
</dbReference>
<organism evidence="3">
    <name type="scientific">Phytophthora nicotianae</name>
    <name type="common">Potato buckeye rot agent</name>
    <name type="synonym">Phytophthora parasitica</name>
    <dbReference type="NCBI Taxonomy" id="4792"/>
    <lineage>
        <taxon>Eukaryota</taxon>
        <taxon>Sar</taxon>
        <taxon>Stramenopiles</taxon>
        <taxon>Oomycota</taxon>
        <taxon>Peronosporomycetes</taxon>
        <taxon>Peronosporales</taxon>
        <taxon>Peronosporaceae</taxon>
        <taxon>Phytophthora</taxon>
    </lineage>
</organism>
<dbReference type="Gene3D" id="3.30.1520.10">
    <property type="entry name" value="Phox-like domain"/>
    <property type="match status" value="1"/>
</dbReference>
<dbReference type="GO" id="GO:0035091">
    <property type="term" value="F:phosphatidylinositol binding"/>
    <property type="evidence" value="ECO:0007669"/>
    <property type="project" value="InterPro"/>
</dbReference>
<gene>
    <name evidence="3" type="ORF">L915_01849</name>
    <name evidence="4" type="ORF">L916_01813</name>
</gene>
<evidence type="ECO:0000313" key="3">
    <source>
        <dbReference type="EMBL" id="ETK95212.1"/>
    </source>
</evidence>
<evidence type="ECO:0000256" key="1">
    <source>
        <dbReference type="PROSITE-ProRule" id="PRU00175"/>
    </source>
</evidence>
<evidence type="ECO:0000313" key="4">
    <source>
        <dbReference type="EMBL" id="ETL48611.1"/>
    </source>
</evidence>
<dbReference type="AlphaFoldDB" id="W2HIU5"/>
<dbReference type="SUPFAM" id="SSF57850">
    <property type="entry name" value="RING/U-box"/>
    <property type="match status" value="1"/>
</dbReference>
<feature type="domain" description="RING-type" evidence="2">
    <location>
        <begin position="251"/>
        <end position="300"/>
    </location>
</feature>
<dbReference type="EMBL" id="KI670853">
    <property type="protein sequence ID" value="ETL48611.1"/>
    <property type="molecule type" value="Genomic_DNA"/>
</dbReference>